<dbReference type="EMBL" id="CP078145">
    <property type="protein sequence ID" value="QXN88695.1"/>
    <property type="molecule type" value="Genomic_DNA"/>
</dbReference>
<evidence type="ECO:0000256" key="1">
    <source>
        <dbReference type="SAM" id="MobiDB-lite"/>
    </source>
</evidence>
<proteinExistence type="predicted"/>
<evidence type="ECO:0000256" key="2">
    <source>
        <dbReference type="SAM" id="SignalP"/>
    </source>
</evidence>
<feature type="compositionally biased region" description="Polar residues" evidence="1">
    <location>
        <begin position="113"/>
        <end position="127"/>
    </location>
</feature>
<feature type="signal peptide" evidence="2">
    <location>
        <begin position="1"/>
        <end position="26"/>
    </location>
</feature>
<accession>A0ABX8RJU9</accession>
<dbReference type="RefSeq" id="WP_218469578.1">
    <property type="nucleotide sequence ID" value="NZ_BAABJN010000011.1"/>
</dbReference>
<keyword evidence="4" id="KW-1185">Reference proteome</keyword>
<sequence>MDSLPKLARTGITVAAIALASSVVIAPPVAAGQDPCTAASLPIIAEKRSNAAKDPVCRDMEPPPVITAVDQFARHPPLPDCLKHRPPNDPLEDFENERPEHIEEEEERDDKFNQTQPTQPRSSGPGR</sequence>
<dbReference type="Proteomes" id="UP000694257">
    <property type="component" value="Chromosome"/>
</dbReference>
<gene>
    <name evidence="3" type="ORF">KV110_24230</name>
</gene>
<reference evidence="3 4" key="1">
    <citation type="submission" date="2021-07" db="EMBL/GenBank/DDBJ databases">
        <title>Whole Genome Sequence of Nocardia Iowensis.</title>
        <authorList>
            <person name="Lamm A."/>
            <person name="Collins-Fairclough A.M."/>
            <person name="Bunk B."/>
            <person name="Sproer C."/>
        </authorList>
    </citation>
    <scope>NUCLEOTIDE SEQUENCE [LARGE SCALE GENOMIC DNA]</scope>
    <source>
        <strain evidence="3 4">NRRL 5646</strain>
    </source>
</reference>
<evidence type="ECO:0000313" key="3">
    <source>
        <dbReference type="EMBL" id="QXN88695.1"/>
    </source>
</evidence>
<evidence type="ECO:0000313" key="4">
    <source>
        <dbReference type="Proteomes" id="UP000694257"/>
    </source>
</evidence>
<keyword evidence="2" id="KW-0732">Signal</keyword>
<feature type="region of interest" description="Disordered" evidence="1">
    <location>
        <begin position="75"/>
        <end position="127"/>
    </location>
</feature>
<protein>
    <submittedName>
        <fullName evidence="3">Uncharacterized protein</fullName>
    </submittedName>
</protein>
<feature type="chain" id="PRO_5045305148" evidence="2">
    <location>
        <begin position="27"/>
        <end position="127"/>
    </location>
</feature>
<name>A0ABX8RJU9_NOCIO</name>
<organism evidence="3 4">
    <name type="scientific">Nocardia iowensis</name>
    <dbReference type="NCBI Taxonomy" id="204891"/>
    <lineage>
        <taxon>Bacteria</taxon>
        <taxon>Bacillati</taxon>
        <taxon>Actinomycetota</taxon>
        <taxon>Actinomycetes</taxon>
        <taxon>Mycobacteriales</taxon>
        <taxon>Nocardiaceae</taxon>
        <taxon>Nocardia</taxon>
    </lineage>
</organism>